<keyword evidence="2" id="KW-1185">Reference proteome</keyword>
<dbReference type="Gene3D" id="2.60.40.3690">
    <property type="match status" value="1"/>
</dbReference>
<evidence type="ECO:0008006" key="3">
    <source>
        <dbReference type="Google" id="ProtNLM"/>
    </source>
</evidence>
<proteinExistence type="predicted"/>
<sequence length="572" mass="60312">MNLSLSTGAVTRANGALPTDNGSVVGSNEGTLNHICVGLFDANNKLVTLYEYDYSGDENISTRTDAVQMLIFANVPTGAFAGKYILSDFYTVAQDLGYTTSVSGKSNTGVTTANSQSMKSLPMMSDVQTLNWGSGTTLSPTVTLNRMVARVALTNITYSFTGSYNGCSFTPTEVFMYNASNQLTNWNTKTVSGNVSGENIAGNANTAYLGSGTISTYSAPYYFYVFPHGSTSPTKLVIKGTFKTNSGTTYTTYYPIIVNSSSTGNIVSTIVSGTGDSKISANTTYGLSVTLNGTGVANVSDELTSANVTVTTSVDNFTSATVSEYFGPKIGDIFYSDGSYSSTLVSGKTPVAIVFSTTTSAADQAKGFRHGYAMALQNAGNSTAAYQWYTSNSGNPTGSFFTTAAQIMADKDGLSHTGTIQTTGYAAGIAAKGYIAKDKSGNNIALSGTSGWYLPSIGQWYDICVNLGGTVSSSGVSYTNTGTDWLRWYSGDDSSGKNYSSLCVSAINVYLNVLKTNGYNVDLFTNNGEVYWSSSEYTFSSAYYGGFGSDGNTPLYSNGKVTICRVRPVLAF</sequence>
<evidence type="ECO:0000313" key="2">
    <source>
        <dbReference type="Proteomes" id="UP001319045"/>
    </source>
</evidence>
<reference evidence="1 2" key="1">
    <citation type="journal article" date="2022" name="Int. J. Syst. Evol. Microbiol.">
        <title>Prevotella herbatica sp. nov., a plant polysaccharide-decomposing anaerobic bacterium isolated from a methanogenic reactor.</title>
        <authorList>
            <person name="Uek A."/>
            <person name="Tonouchi A."/>
            <person name="Kaku N."/>
            <person name="Ueki K."/>
        </authorList>
    </citation>
    <scope>NUCLEOTIDE SEQUENCE [LARGE SCALE GENOMIC DNA]</scope>
    <source>
        <strain evidence="1 2">WR041</strain>
    </source>
</reference>
<dbReference type="EMBL" id="AP024484">
    <property type="protein sequence ID" value="BCS86154.1"/>
    <property type="molecule type" value="Genomic_DNA"/>
</dbReference>
<gene>
    <name evidence="1" type="ORF">prwr041_20470</name>
</gene>
<evidence type="ECO:0000313" key="1">
    <source>
        <dbReference type="EMBL" id="BCS86154.1"/>
    </source>
</evidence>
<accession>A0ABN6EJY6</accession>
<name>A0ABN6EJY6_9BACT</name>
<protein>
    <recommendedName>
        <fullName evidence="3">DUF1566 domain-containing protein</fullName>
    </recommendedName>
</protein>
<organism evidence="1 2">
    <name type="scientific">Prevotella herbatica</name>
    <dbReference type="NCBI Taxonomy" id="2801997"/>
    <lineage>
        <taxon>Bacteria</taxon>
        <taxon>Pseudomonadati</taxon>
        <taxon>Bacteroidota</taxon>
        <taxon>Bacteroidia</taxon>
        <taxon>Bacteroidales</taxon>
        <taxon>Prevotellaceae</taxon>
        <taxon>Prevotella</taxon>
    </lineage>
</organism>
<dbReference type="Proteomes" id="UP001319045">
    <property type="component" value="Chromosome"/>
</dbReference>